<dbReference type="Gene3D" id="3.40.50.261">
    <property type="entry name" value="Succinyl-CoA synthetase domains"/>
    <property type="match status" value="2"/>
</dbReference>
<keyword evidence="2 5" id="KW-0547">Nucleotide-binding</keyword>
<dbReference type="SUPFAM" id="SSF51735">
    <property type="entry name" value="NAD(P)-binding Rossmann-fold domains"/>
    <property type="match status" value="1"/>
</dbReference>
<dbReference type="NCBIfam" id="TIGR02717">
    <property type="entry name" value="AcCoA-syn-alpha"/>
    <property type="match status" value="1"/>
</dbReference>
<keyword evidence="1" id="KW-0436">Ligase</keyword>
<dbReference type="SUPFAM" id="SSF52210">
    <property type="entry name" value="Succinyl-CoA synthetase domains"/>
    <property type="match status" value="2"/>
</dbReference>
<dbReference type="PANTHER" id="PTHR43334:SF1">
    <property type="entry name" value="3-HYDROXYPROPIONATE--COA LIGASE [ADP-FORMING]"/>
    <property type="match status" value="1"/>
</dbReference>
<dbReference type="InterPro" id="IPR014089">
    <property type="entry name" value="AcCoA-synth-alpha"/>
</dbReference>
<dbReference type="InterPro" id="IPR051538">
    <property type="entry name" value="Acyl-CoA_Synth/Transferase"/>
</dbReference>
<dbReference type="InterPro" id="IPR036291">
    <property type="entry name" value="NAD(P)-bd_dom_sf"/>
</dbReference>
<dbReference type="InterPro" id="IPR016102">
    <property type="entry name" value="Succinyl-CoA_synth-like"/>
</dbReference>
<feature type="domain" description="ATP-grasp" evidence="6">
    <location>
        <begin position="497"/>
        <end position="533"/>
    </location>
</feature>
<evidence type="ECO:0000259" key="6">
    <source>
        <dbReference type="PROSITE" id="PS50975"/>
    </source>
</evidence>
<dbReference type="PANTHER" id="PTHR43334">
    <property type="entry name" value="ACETATE--COA LIGASE [ADP-FORMING]"/>
    <property type="match status" value="1"/>
</dbReference>
<evidence type="ECO:0000256" key="1">
    <source>
        <dbReference type="ARBA" id="ARBA00022598"/>
    </source>
</evidence>
<evidence type="ECO:0000256" key="5">
    <source>
        <dbReference type="PROSITE-ProRule" id="PRU00409"/>
    </source>
</evidence>
<dbReference type="GO" id="GO:0006099">
    <property type="term" value="P:tricarboxylic acid cycle"/>
    <property type="evidence" value="ECO:0007669"/>
    <property type="project" value="UniProtKB-KW"/>
</dbReference>
<organism evidence="7">
    <name type="scientific">Magnetococcus massalia (strain MO-1)</name>
    <dbReference type="NCBI Taxonomy" id="451514"/>
    <lineage>
        <taxon>Bacteria</taxon>
        <taxon>Pseudomonadati</taxon>
        <taxon>Pseudomonadota</taxon>
        <taxon>Magnetococcia</taxon>
        <taxon>Magnetococcales</taxon>
        <taxon>Magnetococcaceae</taxon>
        <taxon>Magnetococcus</taxon>
    </lineage>
</organism>
<proteinExistence type="inferred from homology"/>
<evidence type="ECO:0000256" key="2">
    <source>
        <dbReference type="ARBA" id="ARBA00022741"/>
    </source>
</evidence>
<dbReference type="InterPro" id="IPR011761">
    <property type="entry name" value="ATP-grasp"/>
</dbReference>
<dbReference type="Pfam" id="PF19045">
    <property type="entry name" value="Ligase_CoA_2"/>
    <property type="match status" value="1"/>
</dbReference>
<dbReference type="GO" id="GO:0005524">
    <property type="term" value="F:ATP binding"/>
    <property type="evidence" value="ECO:0007669"/>
    <property type="project" value="UniProtKB-UniRule"/>
</dbReference>
<dbReference type="Pfam" id="PF13549">
    <property type="entry name" value="ATP-grasp_5"/>
    <property type="match status" value="1"/>
</dbReference>
<reference evidence="7" key="1">
    <citation type="submission" date="2015-04" db="EMBL/GenBank/DDBJ databases">
        <authorList>
            <person name="Syromyatnikov M.Y."/>
            <person name="Popov V.N."/>
        </authorList>
    </citation>
    <scope>NUCLEOTIDE SEQUENCE</scope>
    <source>
        <strain evidence="7">MO-1</strain>
    </source>
</reference>
<comment type="similarity">
    <text evidence="4">In the N-terminal section; belongs to the acetate CoA ligase alpha subunit family.</text>
</comment>
<dbReference type="InterPro" id="IPR032875">
    <property type="entry name" value="Succ_CoA_lig_flav_dom"/>
</dbReference>
<evidence type="ECO:0000256" key="3">
    <source>
        <dbReference type="ARBA" id="ARBA00022840"/>
    </source>
</evidence>
<dbReference type="GO" id="GO:0043758">
    <property type="term" value="F:acetate-CoA ligase (ADP-forming) activity"/>
    <property type="evidence" value="ECO:0007669"/>
    <property type="project" value="InterPro"/>
</dbReference>
<keyword evidence="3 5" id="KW-0067">ATP-binding</keyword>
<name>A0A1S7LIY6_MAGMO</name>
<dbReference type="SUPFAM" id="SSF56059">
    <property type="entry name" value="Glutathione synthetase ATP-binding domain-like"/>
    <property type="match status" value="1"/>
</dbReference>
<dbReference type="GO" id="GO:0046872">
    <property type="term" value="F:metal ion binding"/>
    <property type="evidence" value="ECO:0007669"/>
    <property type="project" value="InterPro"/>
</dbReference>
<evidence type="ECO:0000313" key="7">
    <source>
        <dbReference type="EMBL" id="CRH06870.1"/>
    </source>
</evidence>
<dbReference type="AlphaFoldDB" id="A0A1S7LIY6"/>
<dbReference type="InterPro" id="IPR003781">
    <property type="entry name" value="CoA-bd"/>
</dbReference>
<dbReference type="Gene3D" id="3.40.50.720">
    <property type="entry name" value="NAD(P)-binding Rossmann-like Domain"/>
    <property type="match status" value="1"/>
</dbReference>
<protein>
    <recommendedName>
        <fullName evidence="6">ATP-grasp domain-containing protein</fullName>
    </recommendedName>
</protein>
<dbReference type="SMART" id="SM00881">
    <property type="entry name" value="CoA_binding"/>
    <property type="match status" value="1"/>
</dbReference>
<dbReference type="Gene3D" id="3.30.1490.20">
    <property type="entry name" value="ATP-grasp fold, A domain"/>
    <property type="match status" value="1"/>
</dbReference>
<dbReference type="InterPro" id="IPR013815">
    <property type="entry name" value="ATP_grasp_subdomain_1"/>
</dbReference>
<accession>A0A1S7LIY6</accession>
<gene>
    <name evidence="7" type="ORF">MAGMO_2718</name>
</gene>
<evidence type="ECO:0000256" key="4">
    <source>
        <dbReference type="ARBA" id="ARBA00060888"/>
    </source>
</evidence>
<sequence>MRKNLDAIFNPHSIAVIGASNRAGSVGYAIFSNLLGTFEGVIYPVNPKSGAVQGVRAYPSIAEVPDAVDLVVVVVPTAQVADMVEQAAAKGVKGAIVITAGFKEVGGEGLEHENHLKEVVERTGIALIGPNCLGVINAHDTVCMNASFATKIPNAGNIAFISQSGALCTAVLDYAMGRNIGFSKFVSFGNKADITECDLLEYLKDDPDTDVILMYLEDINNGRCFIETARKVAWESRKPMLAIKSGTSAAGKKAASSHTGALAGSEAAYDAIFLQSGIQRVETISELFEYAQGFSQQPLPQGNRMAIVTNAGGPGIMATDALERHGLELAELSEITKQRLKTKLPPTANINNPVDVIGDAHHDRYEAALDLVMADEHVDGAVVILTPQAMTDVKETAEIVPRVAARNRNKPIVCSFMGVMDVQEGVDYLRGHGIPNYEFPEGAARSLGAMARFSERCNYKRRHAAAHFDVDLKKVQQLIDGFLGGEESRLLHQWEASQVLAAYGLPVLKSALASEEAELDACLEQVGFPVAMKIQSPDIIHKSDAGGVRIKLKSLEEAQAAYQEIIQNAKAYDPKARIEGVYIEQMGGKGVEVILGSTRDPKFGPLVMFGLGGVMVEVFKDVTFRLAPMWEISAERMIKEVKSYKILQGVRGNPPADVDALQEAILRLSQMLTEVPEIQELDINPMIVKAEGQGASVADCRMLVKRV</sequence>
<dbReference type="EMBL" id="LO017727">
    <property type="protein sequence ID" value="CRH06870.1"/>
    <property type="molecule type" value="Genomic_DNA"/>
</dbReference>
<dbReference type="FunFam" id="3.30.1490.20:FF:000020">
    <property type="entry name" value="Protein lysine acetyltransferase"/>
    <property type="match status" value="1"/>
</dbReference>
<dbReference type="InterPro" id="IPR043938">
    <property type="entry name" value="Ligase_CoA_dom"/>
</dbReference>
<dbReference type="Pfam" id="PF13607">
    <property type="entry name" value="Succ_CoA_lig"/>
    <property type="match status" value="1"/>
</dbReference>
<dbReference type="Gene3D" id="3.30.470.20">
    <property type="entry name" value="ATP-grasp fold, B domain"/>
    <property type="match status" value="1"/>
</dbReference>
<dbReference type="Pfam" id="PF13380">
    <property type="entry name" value="CoA_binding_2"/>
    <property type="match status" value="1"/>
</dbReference>
<dbReference type="PROSITE" id="PS50975">
    <property type="entry name" value="ATP_GRASP"/>
    <property type="match status" value="1"/>
</dbReference>